<gene>
    <name evidence="2" type="ORF">HF577_21380</name>
</gene>
<organism evidence="2 3">
    <name type="scientific">Pseudonocardia xinjiangensis</name>
    <dbReference type="NCBI Taxonomy" id="75289"/>
    <lineage>
        <taxon>Bacteria</taxon>
        <taxon>Bacillati</taxon>
        <taxon>Actinomycetota</taxon>
        <taxon>Actinomycetes</taxon>
        <taxon>Pseudonocardiales</taxon>
        <taxon>Pseudonocardiaceae</taxon>
        <taxon>Pseudonocardia</taxon>
    </lineage>
</organism>
<feature type="region of interest" description="Disordered" evidence="1">
    <location>
        <begin position="1"/>
        <end position="61"/>
    </location>
</feature>
<dbReference type="EMBL" id="JAAXKY010000073">
    <property type="protein sequence ID" value="NMH79634.1"/>
    <property type="molecule type" value="Genomic_DNA"/>
</dbReference>
<evidence type="ECO:0000256" key="1">
    <source>
        <dbReference type="SAM" id="MobiDB-lite"/>
    </source>
</evidence>
<dbReference type="RefSeq" id="WP_169397694.1">
    <property type="nucleotide sequence ID" value="NZ_BAAAJH010000001.1"/>
</dbReference>
<reference evidence="2 3" key="1">
    <citation type="submission" date="2020-04" db="EMBL/GenBank/DDBJ databases">
        <authorList>
            <person name="Klaysubun C."/>
            <person name="Duangmal K."/>
            <person name="Lipun K."/>
        </authorList>
    </citation>
    <scope>NUCLEOTIDE SEQUENCE [LARGE SCALE GENOMIC DNA]</scope>
    <source>
        <strain evidence="2 3">JCM 11839</strain>
    </source>
</reference>
<proteinExistence type="predicted"/>
<name>A0ABX1RJ36_9PSEU</name>
<dbReference type="Proteomes" id="UP001296706">
    <property type="component" value="Unassembled WGS sequence"/>
</dbReference>
<protein>
    <submittedName>
        <fullName evidence="2">Uncharacterized protein</fullName>
    </submittedName>
</protein>
<keyword evidence="3" id="KW-1185">Reference proteome</keyword>
<accession>A0ABX1RJ36</accession>
<evidence type="ECO:0000313" key="2">
    <source>
        <dbReference type="EMBL" id="NMH79634.1"/>
    </source>
</evidence>
<sequence>MTAQQQPPGKGGEPEERLPPEVQGDGEMGQDPTTVPAPGAPSMPMEQPDEPEAGPRDRTDG</sequence>
<evidence type="ECO:0000313" key="3">
    <source>
        <dbReference type="Proteomes" id="UP001296706"/>
    </source>
</evidence>
<comment type="caution">
    <text evidence="2">The sequence shown here is derived from an EMBL/GenBank/DDBJ whole genome shotgun (WGS) entry which is preliminary data.</text>
</comment>